<comment type="caution">
    <text evidence="1">The sequence shown here is derived from an EMBL/GenBank/DDBJ whole genome shotgun (WGS) entry which is preliminary data.</text>
</comment>
<sequence length="378" mass="43126">MKREKKPGEPNFSLPFVLVTILVCALREAGSMSQLQAELESIDSHKDPCNRGFSSNGEFDSYKSLHSLPVHKLDDKDFDYCMWGVALALRGILRFSQVFETPHDFEDVKKLRKNKTALFVTSFLFRASCASHDKCFHTHLFEPSKQIIDSCDKSIENFVNPTEGLGDRDEDFLNVTLALASSLITIGCVPNVDKCITFANKVVFYVLRPIKAGSQIIYGGKMDSSFYELAAKSSRQSAHQKFYNCPCECEACINDWSEILPTMTGVFKVPLPLRRSEDECLIEMEAIMDEWIANAHKQNYPNFKQISKTRDVMVKAWKCIPMPSLAIIYIISSARILFQSFYDPSEVSTKHIAIQFKKRLALLPRLDMKEIRKNIHYD</sequence>
<evidence type="ECO:0000313" key="1">
    <source>
        <dbReference type="EMBL" id="KAJ8674904.1"/>
    </source>
</evidence>
<gene>
    <name evidence="1" type="ORF">QAD02_010690</name>
</gene>
<accession>A0ACC2NUJ1</accession>
<proteinExistence type="predicted"/>
<reference evidence="1" key="1">
    <citation type="submission" date="2023-04" db="EMBL/GenBank/DDBJ databases">
        <title>A chromosome-level genome assembly of the parasitoid wasp Eretmocerus hayati.</title>
        <authorList>
            <person name="Zhong Y."/>
            <person name="Liu S."/>
            <person name="Liu Y."/>
        </authorList>
    </citation>
    <scope>NUCLEOTIDE SEQUENCE</scope>
    <source>
        <strain evidence="1">ZJU_SS_LIU_2023</strain>
    </source>
</reference>
<evidence type="ECO:0000313" key="2">
    <source>
        <dbReference type="Proteomes" id="UP001239111"/>
    </source>
</evidence>
<organism evidence="1 2">
    <name type="scientific">Eretmocerus hayati</name>
    <dbReference type="NCBI Taxonomy" id="131215"/>
    <lineage>
        <taxon>Eukaryota</taxon>
        <taxon>Metazoa</taxon>
        <taxon>Ecdysozoa</taxon>
        <taxon>Arthropoda</taxon>
        <taxon>Hexapoda</taxon>
        <taxon>Insecta</taxon>
        <taxon>Pterygota</taxon>
        <taxon>Neoptera</taxon>
        <taxon>Endopterygota</taxon>
        <taxon>Hymenoptera</taxon>
        <taxon>Apocrita</taxon>
        <taxon>Proctotrupomorpha</taxon>
        <taxon>Chalcidoidea</taxon>
        <taxon>Aphelinidae</taxon>
        <taxon>Aphelininae</taxon>
        <taxon>Eretmocerus</taxon>
    </lineage>
</organism>
<dbReference type="EMBL" id="CM056742">
    <property type="protein sequence ID" value="KAJ8674904.1"/>
    <property type="molecule type" value="Genomic_DNA"/>
</dbReference>
<name>A0ACC2NUJ1_9HYME</name>
<keyword evidence="2" id="KW-1185">Reference proteome</keyword>
<protein>
    <submittedName>
        <fullName evidence="1">Uncharacterized protein</fullName>
    </submittedName>
</protein>
<dbReference type="Proteomes" id="UP001239111">
    <property type="component" value="Chromosome 2"/>
</dbReference>